<feature type="domain" description="Filamentous haemagglutinin FhaB/tRNA nuclease CdiA-like TPS" evidence="2">
    <location>
        <begin position="25"/>
        <end position="138"/>
    </location>
</feature>
<reference evidence="3 4" key="1">
    <citation type="submission" date="2020-10" db="EMBL/GenBank/DDBJ databases">
        <title>Campylobacter and Helicobacter PacBio genomes.</title>
        <authorList>
            <person name="Lane C."/>
        </authorList>
    </citation>
    <scope>NUCLEOTIDE SEQUENCE [LARGE SCALE GENOMIC DNA]</scope>
    <source>
        <strain evidence="3 4">2016D-0074</strain>
    </source>
</reference>
<dbReference type="InterPro" id="IPR008638">
    <property type="entry name" value="FhaB/CdiA-like_TPS"/>
</dbReference>
<name>A0ABX6TSU2_9BACT</name>
<evidence type="ECO:0000313" key="4">
    <source>
        <dbReference type="Proteomes" id="UP000595070"/>
    </source>
</evidence>
<gene>
    <name evidence="3" type="ORF">IMC75_04505</name>
</gene>
<keyword evidence="4" id="KW-1185">Reference proteome</keyword>
<dbReference type="Pfam" id="PF05860">
    <property type="entry name" value="TPS"/>
    <property type="match status" value="1"/>
</dbReference>
<dbReference type="Proteomes" id="UP000595070">
    <property type="component" value="Chromosome"/>
</dbReference>
<evidence type="ECO:0000313" key="3">
    <source>
        <dbReference type="EMBL" id="QOQ88239.1"/>
    </source>
</evidence>
<dbReference type="EMBL" id="CP063079">
    <property type="protein sequence ID" value="QOQ88239.1"/>
    <property type="molecule type" value="Genomic_DNA"/>
</dbReference>
<feature type="signal peptide" evidence="1">
    <location>
        <begin position="1"/>
        <end position="27"/>
    </location>
</feature>
<dbReference type="InterPro" id="IPR011050">
    <property type="entry name" value="Pectin_lyase_fold/virulence"/>
</dbReference>
<dbReference type="InterPro" id="IPR012334">
    <property type="entry name" value="Pectin_lyas_fold"/>
</dbReference>
<evidence type="ECO:0000259" key="2">
    <source>
        <dbReference type="SMART" id="SM00912"/>
    </source>
</evidence>
<keyword evidence="1" id="KW-0732">Signal</keyword>
<dbReference type="RefSeq" id="WP_044598288.1">
    <property type="nucleotide sequence ID" value="NZ_CP063079.1"/>
</dbReference>
<feature type="chain" id="PRO_5045304516" evidence="1">
    <location>
        <begin position="28"/>
        <end position="975"/>
    </location>
</feature>
<dbReference type="Gene3D" id="2.160.20.110">
    <property type="match status" value="1"/>
</dbReference>
<dbReference type="SUPFAM" id="SSF51126">
    <property type="entry name" value="Pectin lyase-like"/>
    <property type="match status" value="1"/>
</dbReference>
<sequence>MKTQNKTIQHILLSGVVASLLFSPAFALPSGGKFTHGTSGTITKPNNTTMNIHGNKVNSVIQWGGGFNINKGESVNFGGNSKNYLNIAHGTNKSTIAGVLNASGKNVFLINPNGVIIEKGGIINANRFVASTSSMDSKAMQEFANGQYANGKTIDYATFSPVFKPNGGNVVNMGGILDVKNITFQGNKVILNANTNYTEKDKFISANNITLEGKEVYIDVGNINGDKIQNIKISADKGSMYLNASGYYYNPNSFLVFDKYRNSNSNFKVYKYVGIGSVQDWWHFAKGWNDNKEGFRSVANEYRLTNNINFDGKNKNYANYCIDGLGCTNMIVAAKYDNVFNKTFDGQGFVLSNINIDTTDITGADFSGIFGRVNNATFKNIKIDYNQGSIINNSDRFSYNAGGFIGYSEQSNFSNISLENINNISSKGSSWVFVGGFVGGSTSSKFENIKINNINKIEVIGDEYSAFARAGGFIGHISTDKRNDTLFNKIELSNIDNIITNSSGDVSSGGFVGSIRTRELFGMEKIRFFDITLSNIENIKSNAIGDESVASSGGFFGALSDDNGKVSFEFNNIAIKNITSIVATGNKSYASGFGNKEDSDKSNNSNFTNIFIYFNPNAVISANDKNNVDIFTNLLKANTNNIQIYHKNGSFNGINNQHDLSLLKKYNTNELEQEFANAIKGIKLPSINTPSNVGKPSLPDVEAIKNENIEFQNQWLNKEVVQAILDDILNGKYRVSINKFGEIQFHVSSVNGVVITLDSIKQSLDFLDKLKEENSTWEANELKSIYTKYNKALKIKDEFVNAQKHLFDNDKNSFYKTYAEYEKELMLYNSYVKKIESGQMSINDSVFLASLDKINTLAKILQEKRDKVNAIADNLNKENIAYKNYGYSNFKFLGDFATDFVHNPQSPDVDTPNKPELPKYDQDFEQTASLNLIGDNAIEEEEEEKEIDEAAITQRTKTCIVSDNFKTMNPCVVGY</sequence>
<proteinExistence type="predicted"/>
<accession>A0ABX6TSU2</accession>
<dbReference type="NCBIfam" id="TIGR01901">
    <property type="entry name" value="adhes_NPXG"/>
    <property type="match status" value="1"/>
</dbReference>
<dbReference type="SMART" id="SM00912">
    <property type="entry name" value="Haemagg_act"/>
    <property type="match status" value="1"/>
</dbReference>
<dbReference type="Gene3D" id="2.160.20.10">
    <property type="entry name" value="Single-stranded right-handed beta-helix, Pectin lyase-like"/>
    <property type="match status" value="1"/>
</dbReference>
<organism evidence="3 4">
    <name type="scientific">Campylobacter peloridis</name>
    <dbReference type="NCBI Taxonomy" id="488546"/>
    <lineage>
        <taxon>Bacteria</taxon>
        <taxon>Pseudomonadati</taxon>
        <taxon>Campylobacterota</taxon>
        <taxon>Epsilonproteobacteria</taxon>
        <taxon>Campylobacterales</taxon>
        <taxon>Campylobacteraceae</taxon>
        <taxon>Campylobacter</taxon>
    </lineage>
</organism>
<protein>
    <submittedName>
        <fullName evidence="3">Hemagglutination domain protein</fullName>
    </submittedName>
</protein>
<evidence type="ECO:0000256" key="1">
    <source>
        <dbReference type="SAM" id="SignalP"/>
    </source>
</evidence>